<dbReference type="Proteomes" id="UP000011083">
    <property type="component" value="Unassembled WGS sequence"/>
</dbReference>
<evidence type="ECO:0000256" key="13">
    <source>
        <dbReference type="SAM" id="MobiDB-lite"/>
    </source>
</evidence>
<evidence type="ECO:0000313" key="15">
    <source>
        <dbReference type="EMBL" id="ELR16644.1"/>
    </source>
</evidence>
<dbReference type="OrthoDB" id="406287at2759"/>
<feature type="transmembrane region" description="Helical" evidence="14">
    <location>
        <begin position="151"/>
        <end position="170"/>
    </location>
</feature>
<evidence type="ECO:0000256" key="8">
    <source>
        <dbReference type="ARBA" id="ARBA00023098"/>
    </source>
</evidence>
<keyword evidence="7 14" id="KW-1133">Transmembrane helix</keyword>
<evidence type="ECO:0000256" key="6">
    <source>
        <dbReference type="ARBA" id="ARBA00022692"/>
    </source>
</evidence>
<keyword evidence="16" id="KW-1185">Reference proteome</keyword>
<feature type="transmembrane region" description="Helical" evidence="14">
    <location>
        <begin position="125"/>
        <end position="144"/>
    </location>
</feature>
<evidence type="ECO:0000256" key="9">
    <source>
        <dbReference type="ARBA" id="ARBA00023136"/>
    </source>
</evidence>
<evidence type="ECO:0000256" key="14">
    <source>
        <dbReference type="SAM" id="Phobius"/>
    </source>
</evidence>
<dbReference type="InterPro" id="IPR021261">
    <property type="entry name" value="GPCAT"/>
</dbReference>
<evidence type="ECO:0000256" key="4">
    <source>
        <dbReference type="ARBA" id="ARBA00022516"/>
    </source>
</evidence>
<comment type="similarity">
    <text evidence="2">Belongs to the GPC1 family.</text>
</comment>
<sequence length="400" mass="46439">MDHKKVDKHEHNDSRAGEQVEELRDENPSTVSEDTNDAFVDANLALMRELDALADALQSLPVGFKEKMDSHREKLAHKLETRLKSVKDGMQRAPFIKTRDKFSFVAGVTNVALTFLLLGRHPEWVPIYYTLKAFLLLTIRWYVFKGKKYHYFLFDFCYYANILVLLYLHFFPKSETMFIICFAFCTGPLAWSVLAWRNSLVFHSLDKTTSLFIHLTPNILLYALRWLDEDPDSLATYETLRGKDATFTQMVFLPIIPYLIWQVLYLIKVQVISAKKVEEQDYQTTFRWFSSMDKGGIGKLIKKASPNRRLAAFVGYQLLYTIVTMLPSVLFLRYFWAHTILIAGMCILSAWNGANYYFEVFSTRYMESLERGTERIARLRRGSLALQQAINIGDDAEKSQ</sequence>
<evidence type="ECO:0000256" key="3">
    <source>
        <dbReference type="ARBA" id="ARBA00019082"/>
    </source>
</evidence>
<feature type="transmembrane region" description="Helical" evidence="14">
    <location>
        <begin position="102"/>
        <end position="119"/>
    </location>
</feature>
<dbReference type="GO" id="GO:0006656">
    <property type="term" value="P:phosphatidylcholine biosynthetic process"/>
    <property type="evidence" value="ECO:0007669"/>
    <property type="project" value="TreeGrafter"/>
</dbReference>
<keyword evidence="4" id="KW-0444">Lipid biosynthesis</keyword>
<evidence type="ECO:0000256" key="1">
    <source>
        <dbReference type="ARBA" id="ARBA00004141"/>
    </source>
</evidence>
<dbReference type="KEGG" id="acan:ACA1_088900"/>
<reference evidence="15 16" key="1">
    <citation type="journal article" date="2013" name="Genome Biol.">
        <title>Genome of Acanthamoeba castellanii highlights extensive lateral gene transfer and early evolution of tyrosine kinase signaling.</title>
        <authorList>
            <person name="Clarke M."/>
            <person name="Lohan A.J."/>
            <person name="Liu B."/>
            <person name="Lagkouvardos I."/>
            <person name="Roy S."/>
            <person name="Zafar N."/>
            <person name="Bertelli C."/>
            <person name="Schilde C."/>
            <person name="Kianianmomeni A."/>
            <person name="Burglin T.R."/>
            <person name="Frech C."/>
            <person name="Turcotte B."/>
            <person name="Kopec K.O."/>
            <person name="Synnott J.M."/>
            <person name="Choo C."/>
            <person name="Paponov I."/>
            <person name="Finkler A."/>
            <person name="Soon Heng Tan C."/>
            <person name="Hutchins A.P."/>
            <person name="Weinmeier T."/>
            <person name="Rattei T."/>
            <person name="Chu J.S."/>
            <person name="Gimenez G."/>
            <person name="Irimia M."/>
            <person name="Rigden D.J."/>
            <person name="Fitzpatrick D.A."/>
            <person name="Lorenzo-Morales J."/>
            <person name="Bateman A."/>
            <person name="Chiu C.H."/>
            <person name="Tang P."/>
            <person name="Hegemann P."/>
            <person name="Fromm H."/>
            <person name="Raoult D."/>
            <person name="Greub G."/>
            <person name="Miranda-Saavedra D."/>
            <person name="Chen N."/>
            <person name="Nash P."/>
            <person name="Ginger M.L."/>
            <person name="Horn M."/>
            <person name="Schaap P."/>
            <person name="Caler L."/>
            <person name="Loftus B."/>
        </authorList>
    </citation>
    <scope>NUCLEOTIDE SEQUENCE [LARGE SCALE GENOMIC DNA]</scope>
    <source>
        <strain evidence="15 16">Neff</strain>
    </source>
</reference>
<keyword evidence="5" id="KW-0808">Transferase</keyword>
<dbReference type="GO" id="GO:0016746">
    <property type="term" value="F:acyltransferase activity"/>
    <property type="evidence" value="ECO:0007669"/>
    <property type="project" value="UniProtKB-KW"/>
</dbReference>
<keyword evidence="8" id="KW-0443">Lipid metabolism</keyword>
<dbReference type="AlphaFoldDB" id="L8GU02"/>
<name>L8GU02_ACACF</name>
<proteinExistence type="inferred from homology"/>
<evidence type="ECO:0000256" key="7">
    <source>
        <dbReference type="ARBA" id="ARBA00022989"/>
    </source>
</evidence>
<evidence type="ECO:0000256" key="10">
    <source>
        <dbReference type="ARBA" id="ARBA00023209"/>
    </source>
</evidence>
<evidence type="ECO:0000256" key="2">
    <source>
        <dbReference type="ARBA" id="ARBA00006675"/>
    </source>
</evidence>
<evidence type="ECO:0000256" key="11">
    <source>
        <dbReference type="ARBA" id="ARBA00023264"/>
    </source>
</evidence>
<evidence type="ECO:0000313" key="16">
    <source>
        <dbReference type="Proteomes" id="UP000011083"/>
    </source>
</evidence>
<accession>L8GU02</accession>
<feature type="region of interest" description="Disordered" evidence="13">
    <location>
        <begin position="1"/>
        <end position="34"/>
    </location>
</feature>
<comment type="subcellular location">
    <subcellularLocation>
        <location evidence="1">Membrane</location>
        <topology evidence="1">Multi-pass membrane protein</topology>
    </subcellularLocation>
</comment>
<keyword evidence="11" id="KW-1208">Phospholipid metabolism</keyword>
<dbReference type="PANTHER" id="PTHR31201">
    <property type="entry name" value="OS01G0585100 PROTEIN"/>
    <property type="match status" value="1"/>
</dbReference>
<dbReference type="STRING" id="1257118.L8GU02"/>
<evidence type="ECO:0000256" key="5">
    <source>
        <dbReference type="ARBA" id="ARBA00022679"/>
    </source>
</evidence>
<feature type="transmembrane region" description="Helical" evidence="14">
    <location>
        <begin position="335"/>
        <end position="358"/>
    </location>
</feature>
<dbReference type="RefSeq" id="XP_004338657.1">
    <property type="nucleotide sequence ID" value="XM_004338609.1"/>
</dbReference>
<dbReference type="GO" id="GO:0016020">
    <property type="term" value="C:membrane"/>
    <property type="evidence" value="ECO:0007669"/>
    <property type="project" value="UniProtKB-SubCell"/>
</dbReference>
<keyword evidence="10" id="KW-0594">Phospholipid biosynthesis</keyword>
<organism evidence="15 16">
    <name type="scientific">Acanthamoeba castellanii (strain ATCC 30010 / Neff)</name>
    <dbReference type="NCBI Taxonomy" id="1257118"/>
    <lineage>
        <taxon>Eukaryota</taxon>
        <taxon>Amoebozoa</taxon>
        <taxon>Discosea</taxon>
        <taxon>Longamoebia</taxon>
        <taxon>Centramoebida</taxon>
        <taxon>Acanthamoebidae</taxon>
        <taxon>Acanthamoeba</taxon>
    </lineage>
</organism>
<feature type="transmembrane region" description="Helical" evidence="14">
    <location>
        <begin position="208"/>
        <end position="227"/>
    </location>
</feature>
<keyword evidence="12" id="KW-0012">Acyltransferase</keyword>
<feature type="transmembrane region" description="Helical" evidence="14">
    <location>
        <begin position="176"/>
        <end position="196"/>
    </location>
</feature>
<feature type="compositionally biased region" description="Basic and acidic residues" evidence="13">
    <location>
        <begin position="1"/>
        <end position="27"/>
    </location>
</feature>
<gene>
    <name evidence="15" type="ORF">ACA1_088900</name>
</gene>
<protein>
    <recommendedName>
        <fullName evidence="3">Glycerophosphocholine acyltransferase 1</fullName>
    </recommendedName>
</protein>
<dbReference type="PANTHER" id="PTHR31201:SF1">
    <property type="entry name" value="GLYCEROPHOSPHOCHOLINE ACYLTRANSFERASE 1"/>
    <property type="match status" value="1"/>
</dbReference>
<feature type="transmembrane region" description="Helical" evidence="14">
    <location>
        <begin position="310"/>
        <end position="329"/>
    </location>
</feature>
<evidence type="ECO:0000256" key="12">
    <source>
        <dbReference type="ARBA" id="ARBA00023315"/>
    </source>
</evidence>
<keyword evidence="9 14" id="KW-0472">Membrane</keyword>
<dbReference type="Pfam" id="PF10998">
    <property type="entry name" value="DUF2838"/>
    <property type="match status" value="1"/>
</dbReference>
<keyword evidence="6 14" id="KW-0812">Transmembrane</keyword>
<dbReference type="OMA" id="YIDYYGK"/>
<feature type="transmembrane region" description="Helical" evidence="14">
    <location>
        <begin position="247"/>
        <end position="267"/>
    </location>
</feature>
<dbReference type="VEuPathDB" id="AmoebaDB:ACA1_088900"/>
<dbReference type="GeneID" id="14917348"/>
<dbReference type="EMBL" id="KB007985">
    <property type="protein sequence ID" value="ELR16644.1"/>
    <property type="molecule type" value="Genomic_DNA"/>
</dbReference>